<dbReference type="RefSeq" id="WP_398281689.1">
    <property type="nucleotide sequence ID" value="NZ_JBITLV010000004.1"/>
</dbReference>
<proteinExistence type="predicted"/>
<evidence type="ECO:0008006" key="4">
    <source>
        <dbReference type="Google" id="ProtNLM"/>
    </source>
</evidence>
<organism evidence="2 3">
    <name type="scientific">Spongisporangium articulatum</name>
    <dbReference type="NCBI Taxonomy" id="3362603"/>
    <lineage>
        <taxon>Bacteria</taxon>
        <taxon>Bacillati</taxon>
        <taxon>Actinomycetota</taxon>
        <taxon>Actinomycetes</taxon>
        <taxon>Kineosporiales</taxon>
        <taxon>Kineosporiaceae</taxon>
        <taxon>Spongisporangium</taxon>
    </lineage>
</organism>
<evidence type="ECO:0000313" key="3">
    <source>
        <dbReference type="Proteomes" id="UP001612915"/>
    </source>
</evidence>
<sequence length="210" mass="22735">MADVWNEYAALVRELDEVRATEQSRTEGLHVAVAEMTHHADSLDERVINQQQGFAQVAQLLRFRMPKLGPVEPEGIVDPATDLARVAEGIDTADRELHHAATRGQQPQLLPDWSPLGRAMAIYGAAAVLIVLLQLLSFVRGGSNTSSGLVLFMVPLLGFAIGYLTLKIGTRTRVPQATPEIYTRIGLILSFAIGPLVLLVFALAAASFGK</sequence>
<gene>
    <name evidence="2" type="ORF">ACIB24_14760</name>
</gene>
<evidence type="ECO:0000256" key="1">
    <source>
        <dbReference type="SAM" id="Phobius"/>
    </source>
</evidence>
<keyword evidence="1" id="KW-1133">Transmembrane helix</keyword>
<feature type="transmembrane region" description="Helical" evidence="1">
    <location>
        <begin position="145"/>
        <end position="166"/>
    </location>
</feature>
<keyword evidence="1" id="KW-0812">Transmembrane</keyword>
<comment type="caution">
    <text evidence="2">The sequence shown here is derived from an EMBL/GenBank/DDBJ whole genome shotgun (WGS) entry which is preliminary data.</text>
</comment>
<feature type="transmembrane region" description="Helical" evidence="1">
    <location>
        <begin position="120"/>
        <end position="139"/>
    </location>
</feature>
<accession>A0ABW8APM2</accession>
<keyword evidence="3" id="KW-1185">Reference proteome</keyword>
<dbReference type="Proteomes" id="UP001612915">
    <property type="component" value="Unassembled WGS sequence"/>
</dbReference>
<evidence type="ECO:0000313" key="2">
    <source>
        <dbReference type="EMBL" id="MFI7588328.1"/>
    </source>
</evidence>
<keyword evidence="1" id="KW-0472">Membrane</keyword>
<reference evidence="2 3" key="1">
    <citation type="submission" date="2024-10" db="EMBL/GenBank/DDBJ databases">
        <title>The Natural Products Discovery Center: Release of the First 8490 Sequenced Strains for Exploring Actinobacteria Biosynthetic Diversity.</title>
        <authorList>
            <person name="Kalkreuter E."/>
            <person name="Kautsar S.A."/>
            <person name="Yang D."/>
            <person name="Bader C.D."/>
            <person name="Teijaro C.N."/>
            <person name="Fluegel L."/>
            <person name="Davis C.M."/>
            <person name="Simpson J.R."/>
            <person name="Lauterbach L."/>
            <person name="Steele A.D."/>
            <person name="Gui C."/>
            <person name="Meng S."/>
            <person name="Li G."/>
            <person name="Viehrig K."/>
            <person name="Ye F."/>
            <person name="Su P."/>
            <person name="Kiefer A.F."/>
            <person name="Nichols A."/>
            <person name="Cepeda A.J."/>
            <person name="Yan W."/>
            <person name="Fan B."/>
            <person name="Jiang Y."/>
            <person name="Adhikari A."/>
            <person name="Zheng C.-J."/>
            <person name="Schuster L."/>
            <person name="Cowan T.M."/>
            <person name="Smanski M.J."/>
            <person name="Chevrette M.G."/>
            <person name="De Carvalho L.P.S."/>
            <person name="Shen B."/>
        </authorList>
    </citation>
    <scope>NUCLEOTIDE SEQUENCE [LARGE SCALE GENOMIC DNA]</scope>
    <source>
        <strain evidence="2 3">NPDC049639</strain>
    </source>
</reference>
<protein>
    <recommendedName>
        <fullName evidence="4">DUF4239 domain-containing protein</fullName>
    </recommendedName>
</protein>
<feature type="transmembrane region" description="Helical" evidence="1">
    <location>
        <begin position="187"/>
        <end position="208"/>
    </location>
</feature>
<name>A0ABW8APM2_9ACTN</name>
<dbReference type="EMBL" id="JBITLV010000004">
    <property type="protein sequence ID" value="MFI7588328.1"/>
    <property type="molecule type" value="Genomic_DNA"/>
</dbReference>